<feature type="transmembrane region" description="Helical" evidence="7">
    <location>
        <begin position="259"/>
        <end position="280"/>
    </location>
</feature>
<evidence type="ECO:0000313" key="10">
    <source>
        <dbReference type="Proteomes" id="UP000186817"/>
    </source>
</evidence>
<dbReference type="PRINTS" id="PR00348">
    <property type="entry name" value="UBIQUITIN"/>
</dbReference>
<evidence type="ECO:0000256" key="3">
    <source>
        <dbReference type="ARBA" id="ARBA00022490"/>
    </source>
</evidence>
<keyword evidence="6" id="KW-0539">Nucleus</keyword>
<dbReference type="EMBL" id="LSRX01000342">
    <property type="protein sequence ID" value="OLQ00021.1"/>
    <property type="molecule type" value="Genomic_DNA"/>
</dbReference>
<comment type="subcellular location">
    <subcellularLocation>
        <location evidence="2">Cytoplasm</location>
    </subcellularLocation>
    <subcellularLocation>
        <location evidence="1">Nucleus</location>
    </subcellularLocation>
</comment>
<dbReference type="FunFam" id="3.10.20.90:FF:000158">
    <property type="entry name" value="Polyubiquitin 5"/>
    <property type="match status" value="1"/>
</dbReference>
<organism evidence="9 10">
    <name type="scientific">Symbiodinium microadriaticum</name>
    <name type="common">Dinoflagellate</name>
    <name type="synonym">Zooxanthella microadriatica</name>
    <dbReference type="NCBI Taxonomy" id="2951"/>
    <lineage>
        <taxon>Eukaryota</taxon>
        <taxon>Sar</taxon>
        <taxon>Alveolata</taxon>
        <taxon>Dinophyceae</taxon>
        <taxon>Suessiales</taxon>
        <taxon>Symbiodiniaceae</taxon>
        <taxon>Symbiodinium</taxon>
    </lineage>
</organism>
<dbReference type="GO" id="GO:0005634">
    <property type="term" value="C:nucleus"/>
    <property type="evidence" value="ECO:0007669"/>
    <property type="project" value="UniProtKB-SubCell"/>
</dbReference>
<evidence type="ECO:0000256" key="4">
    <source>
        <dbReference type="ARBA" id="ARBA00022499"/>
    </source>
</evidence>
<evidence type="ECO:0000256" key="6">
    <source>
        <dbReference type="ARBA" id="ARBA00023242"/>
    </source>
</evidence>
<sequence length="410" mass="44710">MQIFVKTLTGKTITLDVEASDTIDNVKAKIQDKEGIPPDQQRLIFAGKQLEDGRTLSDYNIQKESTLHLVLRLRGIRCVAAFRVSLASGGGAYDEVVMKTETFASFQRARTGLPEWVEDEVKDEVELVSEWYEPIEGRARRTWPNGDVYLGDYEDGGWLASWLTMSTRGQAFLRGGWFGLIYSGREQQHAGNHETVQLPGTVQRPELDLEVSSRRPRQFGLLAPAQLEEAMQTSSTPPGVNQTAGALSTSLGRLGGVSFFMSSCTVIVVMRVLSVVPLLVTVRGKSRRLARCSRRAAVIIVLFSVVLLSASLRATPCAQVPDGTTLALSVVEALLRGIIWSGSALLSTQTDMEFCSLPFLGSATGVAYAHSGPLVRFCRARRHPGRLLVPRLWGAAFCGGCRPSKAGVPT</sequence>
<dbReference type="PROSITE" id="PS00299">
    <property type="entry name" value="UBIQUITIN_1"/>
    <property type="match status" value="1"/>
</dbReference>
<dbReference type="InterPro" id="IPR019954">
    <property type="entry name" value="Ubiquitin_CS"/>
</dbReference>
<dbReference type="SMART" id="SM00213">
    <property type="entry name" value="UBQ"/>
    <property type="match status" value="1"/>
</dbReference>
<keyword evidence="5" id="KW-0832">Ubl conjugation</keyword>
<keyword evidence="9" id="KW-0687">Ribonucleoprotein</keyword>
<comment type="caution">
    <text evidence="9">The sequence shown here is derived from an EMBL/GenBank/DDBJ whole genome shotgun (WGS) entry which is preliminary data.</text>
</comment>
<dbReference type="AlphaFoldDB" id="A0A1Q9DXW1"/>
<protein>
    <submittedName>
        <fullName evidence="9">Ubiquitin-60S ribosomal protein L40</fullName>
    </submittedName>
</protein>
<feature type="domain" description="Ubiquitin-like" evidence="8">
    <location>
        <begin position="1"/>
        <end position="75"/>
    </location>
</feature>
<keyword evidence="4" id="KW-1017">Isopeptide bond</keyword>
<dbReference type="PROSITE" id="PS50053">
    <property type="entry name" value="UBIQUITIN_2"/>
    <property type="match status" value="1"/>
</dbReference>
<accession>A0A1Q9DXW1</accession>
<name>A0A1Q9DXW1_SYMMI</name>
<evidence type="ECO:0000259" key="8">
    <source>
        <dbReference type="PROSITE" id="PS50053"/>
    </source>
</evidence>
<dbReference type="PANTHER" id="PTHR10666">
    <property type="entry name" value="UBIQUITIN"/>
    <property type="match status" value="1"/>
</dbReference>
<keyword evidence="7" id="KW-0472">Membrane</keyword>
<dbReference type="InterPro" id="IPR050158">
    <property type="entry name" value="Ubiquitin_ubiquitin-like"/>
</dbReference>
<evidence type="ECO:0000256" key="7">
    <source>
        <dbReference type="SAM" id="Phobius"/>
    </source>
</evidence>
<evidence type="ECO:0000313" key="9">
    <source>
        <dbReference type="EMBL" id="OLQ00021.1"/>
    </source>
</evidence>
<dbReference type="Pfam" id="PF00240">
    <property type="entry name" value="ubiquitin"/>
    <property type="match status" value="1"/>
</dbReference>
<keyword evidence="7" id="KW-0812">Transmembrane</keyword>
<evidence type="ECO:0000256" key="1">
    <source>
        <dbReference type="ARBA" id="ARBA00004123"/>
    </source>
</evidence>
<dbReference type="InterPro" id="IPR029071">
    <property type="entry name" value="Ubiquitin-like_domsf"/>
</dbReference>
<dbReference type="Gene3D" id="3.10.20.90">
    <property type="entry name" value="Phosphatidylinositol 3-kinase Catalytic Subunit, Chain A, domain 1"/>
    <property type="match status" value="1"/>
</dbReference>
<keyword evidence="9" id="KW-0689">Ribosomal protein</keyword>
<gene>
    <name evidence="9" type="primary">RPL40</name>
    <name evidence="9" type="ORF">AK812_SmicGene17368</name>
</gene>
<evidence type="ECO:0000256" key="5">
    <source>
        <dbReference type="ARBA" id="ARBA00022843"/>
    </source>
</evidence>
<keyword evidence="10" id="KW-1185">Reference proteome</keyword>
<dbReference type="CDD" id="cd01803">
    <property type="entry name" value="Ubl_ubiquitin"/>
    <property type="match status" value="1"/>
</dbReference>
<keyword evidence="3" id="KW-0963">Cytoplasm</keyword>
<proteinExistence type="predicted"/>
<evidence type="ECO:0000256" key="2">
    <source>
        <dbReference type="ARBA" id="ARBA00004496"/>
    </source>
</evidence>
<dbReference type="Proteomes" id="UP000186817">
    <property type="component" value="Unassembled WGS sequence"/>
</dbReference>
<dbReference type="GO" id="GO:0005840">
    <property type="term" value="C:ribosome"/>
    <property type="evidence" value="ECO:0007669"/>
    <property type="project" value="UniProtKB-KW"/>
</dbReference>
<dbReference type="GO" id="GO:0005737">
    <property type="term" value="C:cytoplasm"/>
    <property type="evidence" value="ECO:0007669"/>
    <property type="project" value="UniProtKB-SubCell"/>
</dbReference>
<dbReference type="SUPFAM" id="SSF54236">
    <property type="entry name" value="Ubiquitin-like"/>
    <property type="match status" value="1"/>
</dbReference>
<dbReference type="InterPro" id="IPR000626">
    <property type="entry name" value="Ubiquitin-like_dom"/>
</dbReference>
<dbReference type="InterPro" id="IPR019956">
    <property type="entry name" value="Ubiquitin_dom"/>
</dbReference>
<keyword evidence="7" id="KW-1133">Transmembrane helix</keyword>
<reference evidence="9 10" key="1">
    <citation type="submission" date="2016-02" db="EMBL/GenBank/DDBJ databases">
        <title>Genome analysis of coral dinoflagellate symbionts highlights evolutionary adaptations to a symbiotic lifestyle.</title>
        <authorList>
            <person name="Aranda M."/>
            <person name="Li Y."/>
            <person name="Liew Y.J."/>
            <person name="Baumgarten S."/>
            <person name="Simakov O."/>
            <person name="Wilson M."/>
            <person name="Piel J."/>
            <person name="Ashoor H."/>
            <person name="Bougouffa S."/>
            <person name="Bajic V.B."/>
            <person name="Ryu T."/>
            <person name="Ravasi T."/>
            <person name="Bayer T."/>
            <person name="Micklem G."/>
            <person name="Kim H."/>
            <person name="Bhak J."/>
            <person name="Lajeunesse T.C."/>
            <person name="Voolstra C.R."/>
        </authorList>
    </citation>
    <scope>NUCLEOTIDE SEQUENCE [LARGE SCALE GENOMIC DNA]</scope>
    <source>
        <strain evidence="9 10">CCMP2467</strain>
    </source>
</reference>
<dbReference type="OrthoDB" id="428577at2759"/>
<feature type="transmembrane region" description="Helical" evidence="7">
    <location>
        <begin position="292"/>
        <end position="312"/>
    </location>
</feature>